<proteinExistence type="predicted"/>
<dbReference type="RefSeq" id="WP_184393435.1">
    <property type="nucleotide sequence ID" value="NZ_BAAAJD010000125.1"/>
</dbReference>
<dbReference type="AlphaFoldDB" id="A0A7W8VEK1"/>
<evidence type="ECO:0000313" key="3">
    <source>
        <dbReference type="Proteomes" id="UP000572635"/>
    </source>
</evidence>
<organism evidence="2 3">
    <name type="scientific">Nocardiopsis composta</name>
    <dbReference type="NCBI Taxonomy" id="157465"/>
    <lineage>
        <taxon>Bacteria</taxon>
        <taxon>Bacillati</taxon>
        <taxon>Actinomycetota</taxon>
        <taxon>Actinomycetes</taxon>
        <taxon>Streptosporangiales</taxon>
        <taxon>Nocardiopsidaceae</taxon>
        <taxon>Nocardiopsis</taxon>
    </lineage>
</organism>
<comment type="caution">
    <text evidence="2">The sequence shown here is derived from an EMBL/GenBank/DDBJ whole genome shotgun (WGS) entry which is preliminary data.</text>
</comment>
<name>A0A7W8VEK1_9ACTN</name>
<feature type="compositionally biased region" description="Basic and acidic residues" evidence="1">
    <location>
        <begin position="67"/>
        <end position="76"/>
    </location>
</feature>
<protein>
    <submittedName>
        <fullName evidence="2">Uncharacterized protein</fullName>
    </submittedName>
</protein>
<dbReference type="Proteomes" id="UP000572635">
    <property type="component" value="Unassembled WGS sequence"/>
</dbReference>
<feature type="region of interest" description="Disordered" evidence="1">
    <location>
        <begin position="1"/>
        <end position="76"/>
    </location>
</feature>
<accession>A0A7W8VEK1</accession>
<reference evidence="2 3" key="1">
    <citation type="submission" date="2020-08" db="EMBL/GenBank/DDBJ databases">
        <title>Sequencing the genomes of 1000 actinobacteria strains.</title>
        <authorList>
            <person name="Klenk H.-P."/>
        </authorList>
    </citation>
    <scope>NUCLEOTIDE SEQUENCE [LARGE SCALE GENOMIC DNA]</scope>
    <source>
        <strain evidence="2 3">DSM 44551</strain>
    </source>
</reference>
<keyword evidence="3" id="KW-1185">Reference proteome</keyword>
<gene>
    <name evidence="2" type="ORF">HDA36_003655</name>
</gene>
<evidence type="ECO:0000313" key="2">
    <source>
        <dbReference type="EMBL" id="MBB5433571.1"/>
    </source>
</evidence>
<dbReference type="EMBL" id="JACHDB010000001">
    <property type="protein sequence ID" value="MBB5433571.1"/>
    <property type="molecule type" value="Genomic_DNA"/>
</dbReference>
<sequence length="76" mass="8324">MARKPPTLASQSGRPTVRRRTRSTVVRRAPGLSRRAGDGLPAPRPAEEDTAPKRPTLTWVLATGPDGRTRPEARWA</sequence>
<evidence type="ECO:0000256" key="1">
    <source>
        <dbReference type="SAM" id="MobiDB-lite"/>
    </source>
</evidence>